<dbReference type="Gramene" id="OIW19827">
    <property type="protein sequence ID" value="OIW19827"/>
    <property type="gene ID" value="TanjilG_24540"/>
</dbReference>
<sequence length="153" mass="17712">MGFPVCYSDFMFSKLIFHILSVFSIIRKLISTFFRFIGLQDFIEPHTSGSHNSTQIHGFQHLHALLIHEILPVVSYKELVDPPDNCAVCLNEFEEVDEIRRLANCTHVFHRGCLDRWIEYDQKTCPLCRTPFIPHDMQGAFDERLWATSAAAL</sequence>
<organism evidence="7 8">
    <name type="scientific">Lupinus angustifolius</name>
    <name type="common">Narrow-leaved blue lupine</name>
    <dbReference type="NCBI Taxonomy" id="3871"/>
    <lineage>
        <taxon>Eukaryota</taxon>
        <taxon>Viridiplantae</taxon>
        <taxon>Streptophyta</taxon>
        <taxon>Embryophyta</taxon>
        <taxon>Tracheophyta</taxon>
        <taxon>Spermatophyta</taxon>
        <taxon>Magnoliopsida</taxon>
        <taxon>eudicotyledons</taxon>
        <taxon>Gunneridae</taxon>
        <taxon>Pentapetalae</taxon>
        <taxon>rosids</taxon>
        <taxon>fabids</taxon>
        <taxon>Fabales</taxon>
        <taxon>Fabaceae</taxon>
        <taxon>Papilionoideae</taxon>
        <taxon>50 kb inversion clade</taxon>
        <taxon>genistoids sensu lato</taxon>
        <taxon>core genistoids</taxon>
        <taxon>Genisteae</taxon>
        <taxon>Lupinus</taxon>
    </lineage>
</organism>
<dbReference type="GO" id="GO:0008270">
    <property type="term" value="F:zinc ion binding"/>
    <property type="evidence" value="ECO:0007669"/>
    <property type="project" value="UniProtKB-KW"/>
</dbReference>
<keyword evidence="1" id="KW-0479">Metal-binding</keyword>
<proteinExistence type="predicted"/>
<feature type="domain" description="RING-type" evidence="6">
    <location>
        <begin position="86"/>
        <end position="129"/>
    </location>
</feature>
<keyword evidence="5" id="KW-0812">Transmembrane</keyword>
<evidence type="ECO:0000313" key="7">
    <source>
        <dbReference type="EMBL" id="OIW19827.1"/>
    </source>
</evidence>
<feature type="transmembrane region" description="Helical" evidence="5">
    <location>
        <begin position="12"/>
        <end position="30"/>
    </location>
</feature>
<evidence type="ECO:0000256" key="1">
    <source>
        <dbReference type="ARBA" id="ARBA00022723"/>
    </source>
</evidence>
<dbReference type="Proteomes" id="UP000188354">
    <property type="component" value="Unassembled WGS sequence"/>
</dbReference>
<evidence type="ECO:0000256" key="5">
    <source>
        <dbReference type="SAM" id="Phobius"/>
    </source>
</evidence>
<evidence type="ECO:0000259" key="6">
    <source>
        <dbReference type="PROSITE" id="PS50089"/>
    </source>
</evidence>
<dbReference type="InterPro" id="IPR013083">
    <property type="entry name" value="Znf_RING/FYVE/PHD"/>
</dbReference>
<dbReference type="PANTHER" id="PTHR45969">
    <property type="entry name" value="RING ZINC FINGER PROTEIN-RELATED"/>
    <property type="match status" value="1"/>
</dbReference>
<dbReference type="GO" id="GO:0016567">
    <property type="term" value="P:protein ubiquitination"/>
    <property type="evidence" value="ECO:0007669"/>
    <property type="project" value="TreeGrafter"/>
</dbReference>
<dbReference type="CDD" id="cd23121">
    <property type="entry name" value="RING-H2_RHA1-like"/>
    <property type="match status" value="1"/>
</dbReference>
<comment type="caution">
    <text evidence="7">The sequence shown here is derived from an EMBL/GenBank/DDBJ whole genome shotgun (WGS) entry which is preliminary data.</text>
</comment>
<dbReference type="EMBL" id="MLAU01003372">
    <property type="protein sequence ID" value="OIW19827.1"/>
    <property type="molecule type" value="Genomic_DNA"/>
</dbReference>
<dbReference type="AlphaFoldDB" id="A0A394DGR2"/>
<protein>
    <recommendedName>
        <fullName evidence="6">RING-type domain-containing protein</fullName>
    </recommendedName>
</protein>
<dbReference type="InterPro" id="IPR001841">
    <property type="entry name" value="Znf_RING"/>
</dbReference>
<evidence type="ECO:0000256" key="3">
    <source>
        <dbReference type="ARBA" id="ARBA00022833"/>
    </source>
</evidence>
<reference evidence="7 8" key="1">
    <citation type="journal article" date="2017" name="Plant Biotechnol. J.">
        <title>A comprehensive draft genome sequence for lupin (Lupinus angustifolius), an emerging health food: insights into plant-microbe interactions and legume evolution.</title>
        <authorList>
            <person name="Hane J.K."/>
            <person name="Ming Y."/>
            <person name="Kamphuis L.G."/>
            <person name="Nelson M.N."/>
            <person name="Garg G."/>
            <person name="Atkins C.A."/>
            <person name="Bayer P.E."/>
            <person name="Bravo A."/>
            <person name="Bringans S."/>
            <person name="Cannon S."/>
            <person name="Edwards D."/>
            <person name="Foley R."/>
            <person name="Gao L.L."/>
            <person name="Harrison M.J."/>
            <person name="Huang W."/>
            <person name="Hurgobin B."/>
            <person name="Li S."/>
            <person name="Liu C.W."/>
            <person name="McGrath A."/>
            <person name="Morahan G."/>
            <person name="Murray J."/>
            <person name="Weller J."/>
            <person name="Jian J."/>
            <person name="Singh K.B."/>
        </authorList>
    </citation>
    <scope>NUCLEOTIDE SEQUENCE [LARGE SCALE GENOMIC DNA]</scope>
    <source>
        <strain evidence="8">cv. Tanjil</strain>
        <tissue evidence="7">Whole plant</tissue>
    </source>
</reference>
<keyword evidence="8" id="KW-1185">Reference proteome</keyword>
<dbReference type="Gene3D" id="3.30.40.10">
    <property type="entry name" value="Zinc/RING finger domain, C3HC4 (zinc finger)"/>
    <property type="match status" value="1"/>
</dbReference>
<keyword evidence="5" id="KW-1133">Transmembrane helix</keyword>
<keyword evidence="5" id="KW-0472">Membrane</keyword>
<dbReference type="InterPro" id="IPR011016">
    <property type="entry name" value="Znf_RING-CH"/>
</dbReference>
<keyword evidence="3" id="KW-0862">Zinc</keyword>
<dbReference type="PROSITE" id="PS50089">
    <property type="entry name" value="ZF_RING_2"/>
    <property type="match status" value="1"/>
</dbReference>
<dbReference type="SMART" id="SM00744">
    <property type="entry name" value="RINGv"/>
    <property type="match status" value="1"/>
</dbReference>
<keyword evidence="2 4" id="KW-0863">Zinc-finger</keyword>
<gene>
    <name evidence="7" type="ORF">TanjilG_24540</name>
</gene>
<evidence type="ECO:0000256" key="4">
    <source>
        <dbReference type="PROSITE-ProRule" id="PRU00175"/>
    </source>
</evidence>
<dbReference type="PANTHER" id="PTHR45969:SF33">
    <property type="entry name" value="RING ZINC FINGER PROTEIN-RELATED"/>
    <property type="match status" value="1"/>
</dbReference>
<dbReference type="SMART" id="SM00184">
    <property type="entry name" value="RING"/>
    <property type="match status" value="1"/>
</dbReference>
<dbReference type="SUPFAM" id="SSF57850">
    <property type="entry name" value="RING/U-box"/>
    <property type="match status" value="1"/>
</dbReference>
<accession>A0A394DGR2</accession>
<dbReference type="GO" id="GO:0061630">
    <property type="term" value="F:ubiquitin protein ligase activity"/>
    <property type="evidence" value="ECO:0007669"/>
    <property type="project" value="TreeGrafter"/>
</dbReference>
<dbReference type="Pfam" id="PF13639">
    <property type="entry name" value="zf-RING_2"/>
    <property type="match status" value="1"/>
</dbReference>
<name>A0A394DGR2_LUPAN</name>
<evidence type="ECO:0000256" key="2">
    <source>
        <dbReference type="ARBA" id="ARBA00022771"/>
    </source>
</evidence>
<evidence type="ECO:0000313" key="8">
    <source>
        <dbReference type="Proteomes" id="UP000188354"/>
    </source>
</evidence>